<dbReference type="PATRIC" id="fig|1423730.4.peg.2059"/>
<protein>
    <submittedName>
        <fullName evidence="1">Uncharacterized protein</fullName>
    </submittedName>
</protein>
<sequence length="285" mass="32016">MCGLKRRVPLLAEKQIQKKKVVLISLCYSLEKISFEFGQSLLLSALAHSQHSWYTLILELDEVARITFVLGFLGTLAVRDKMTKAYNQPWYQKKIIIIPIAFVAAGMIRGIIGYTDDNTGYNNQPLKESQTAGTPKATKAEMSLHTGMTKSEVTKVLGNPTDHQGDYWAYPSVSIRFDTEDKVVAGNFGGLLKEKVTRSSSIKQAQIKTSAKVFGQLSVQHIRALREIYRSKKVNDNQTMYAFKTPEGDALVRLDDSGHQTQVFLWNDAKQEIGQKVYYAGETKQ</sequence>
<evidence type="ECO:0000313" key="1">
    <source>
        <dbReference type="EMBL" id="KRN21860.1"/>
    </source>
</evidence>
<keyword evidence="2" id="KW-1185">Reference proteome</keyword>
<organism evidence="1 2">
    <name type="scientific">Lacticaseibacillus camelliae DSM 22697 = JCM 13995</name>
    <dbReference type="NCBI Taxonomy" id="1423730"/>
    <lineage>
        <taxon>Bacteria</taxon>
        <taxon>Bacillati</taxon>
        <taxon>Bacillota</taxon>
        <taxon>Bacilli</taxon>
        <taxon>Lactobacillales</taxon>
        <taxon>Lactobacillaceae</taxon>
        <taxon>Lacticaseibacillus</taxon>
    </lineage>
</organism>
<proteinExistence type="predicted"/>
<name>A0A0R2FAQ4_9LACO</name>
<accession>A0A0R2FAQ4</accession>
<dbReference type="Proteomes" id="UP000050865">
    <property type="component" value="Unassembled WGS sequence"/>
</dbReference>
<reference evidence="1 2" key="1">
    <citation type="journal article" date="2015" name="Genome Announc.">
        <title>Expanding the biotechnology potential of lactobacilli through comparative genomics of 213 strains and associated genera.</title>
        <authorList>
            <person name="Sun Z."/>
            <person name="Harris H.M."/>
            <person name="McCann A."/>
            <person name="Guo C."/>
            <person name="Argimon S."/>
            <person name="Zhang W."/>
            <person name="Yang X."/>
            <person name="Jeffery I.B."/>
            <person name="Cooney J.C."/>
            <person name="Kagawa T.F."/>
            <person name="Liu W."/>
            <person name="Song Y."/>
            <person name="Salvetti E."/>
            <person name="Wrobel A."/>
            <person name="Rasinkangas P."/>
            <person name="Parkhill J."/>
            <person name="Rea M.C."/>
            <person name="O'Sullivan O."/>
            <person name="Ritari J."/>
            <person name="Douillard F.P."/>
            <person name="Paul Ross R."/>
            <person name="Yang R."/>
            <person name="Briner A.E."/>
            <person name="Felis G.E."/>
            <person name="de Vos W.M."/>
            <person name="Barrangou R."/>
            <person name="Klaenhammer T.R."/>
            <person name="Caufield P.W."/>
            <person name="Cui Y."/>
            <person name="Zhang H."/>
            <person name="O'Toole P.W."/>
        </authorList>
    </citation>
    <scope>NUCLEOTIDE SEQUENCE [LARGE SCALE GENOMIC DNA]</scope>
    <source>
        <strain evidence="1 2">DSM 22697</strain>
    </source>
</reference>
<dbReference type="EMBL" id="AYZJ01000039">
    <property type="protein sequence ID" value="KRN21860.1"/>
    <property type="molecule type" value="Genomic_DNA"/>
</dbReference>
<evidence type="ECO:0000313" key="2">
    <source>
        <dbReference type="Proteomes" id="UP000050865"/>
    </source>
</evidence>
<dbReference type="AlphaFoldDB" id="A0A0R2FAQ4"/>
<comment type="caution">
    <text evidence="1">The sequence shown here is derived from an EMBL/GenBank/DDBJ whole genome shotgun (WGS) entry which is preliminary data.</text>
</comment>
<gene>
    <name evidence="1" type="ORF">FC75_GL001979</name>
</gene>